<dbReference type="RefSeq" id="WP_284485229.1">
    <property type="nucleotide sequence ID" value="NZ_JASNJE010000008.1"/>
</dbReference>
<protein>
    <submittedName>
        <fullName evidence="1">Uncharacterized protein</fullName>
    </submittedName>
</protein>
<organism evidence="1 2">
    <name type="scientific">Sedimentitalea xiamensis</name>
    <dbReference type="NCBI Taxonomy" id="3050037"/>
    <lineage>
        <taxon>Bacteria</taxon>
        <taxon>Pseudomonadati</taxon>
        <taxon>Pseudomonadota</taxon>
        <taxon>Alphaproteobacteria</taxon>
        <taxon>Rhodobacterales</taxon>
        <taxon>Paracoccaceae</taxon>
        <taxon>Sedimentitalea</taxon>
    </lineage>
</organism>
<dbReference type="Proteomes" id="UP001227126">
    <property type="component" value="Unassembled WGS sequence"/>
</dbReference>
<proteinExistence type="predicted"/>
<comment type="caution">
    <text evidence="1">The sequence shown here is derived from an EMBL/GenBank/DDBJ whole genome shotgun (WGS) entry which is preliminary data.</text>
</comment>
<evidence type="ECO:0000313" key="1">
    <source>
        <dbReference type="EMBL" id="MDK3073291.1"/>
    </source>
</evidence>
<name>A0ABT7FDU7_9RHOB</name>
<evidence type="ECO:0000313" key="2">
    <source>
        <dbReference type="Proteomes" id="UP001227126"/>
    </source>
</evidence>
<accession>A0ABT7FDU7</accession>
<reference evidence="1 2" key="1">
    <citation type="submission" date="2023-05" db="EMBL/GenBank/DDBJ databases">
        <title>Sedimentitalea sp. nov. JM2-8.</title>
        <authorList>
            <person name="Huang J."/>
        </authorList>
    </citation>
    <scope>NUCLEOTIDE SEQUENCE [LARGE SCALE GENOMIC DNA]</scope>
    <source>
        <strain evidence="1 2">JM2-8</strain>
    </source>
</reference>
<keyword evidence="2" id="KW-1185">Reference proteome</keyword>
<sequence>MKPIYVFATAFVAFFVMLLTFTWLSEISDADVYAYHEADFDIDLDLVSPGAIVALSKSGNITRICSLRQGAVGRSDQPTVQAAAIPPAGLYYNKLRENLPVFVGVVDDIKTTFGMSVEAEKLSGDAMTEIHTAGFVPKFARIFRGNPVGVQSLIGFDKFDEDDCERRMAWHLNKGYRACSVLRVLNQVDLDADGRPVLDDETGTIRQRTVAITLAEDANFVMEEEFERFGIPYNDNARKANGAKCNGSSLPWSARFRKALEVIGRVEA</sequence>
<gene>
    <name evidence="1" type="ORF">QO034_09235</name>
</gene>
<dbReference type="EMBL" id="JASNJE010000008">
    <property type="protein sequence ID" value="MDK3073291.1"/>
    <property type="molecule type" value="Genomic_DNA"/>
</dbReference>